<dbReference type="EMBL" id="JBBNAE010000008">
    <property type="protein sequence ID" value="KAK9103556.1"/>
    <property type="molecule type" value="Genomic_DNA"/>
</dbReference>
<protein>
    <submittedName>
        <fullName evidence="1">Uncharacterized protein</fullName>
    </submittedName>
</protein>
<sequence length="55" mass="6571">MLDSCACIYLFMVTGNFFLEAFLYDVVLFACRTPFYLFPIHKCFYLENFFSIVVF</sequence>
<proteinExistence type="predicted"/>
<comment type="caution">
    <text evidence="1">The sequence shown here is derived from an EMBL/GenBank/DDBJ whole genome shotgun (WGS) entry which is preliminary data.</text>
</comment>
<accession>A0AAP0F2L5</accession>
<evidence type="ECO:0000313" key="2">
    <source>
        <dbReference type="Proteomes" id="UP001417504"/>
    </source>
</evidence>
<gene>
    <name evidence="1" type="ORF">Sjap_020810</name>
</gene>
<name>A0AAP0F2L5_9MAGN</name>
<organism evidence="1 2">
    <name type="scientific">Stephania japonica</name>
    <dbReference type="NCBI Taxonomy" id="461633"/>
    <lineage>
        <taxon>Eukaryota</taxon>
        <taxon>Viridiplantae</taxon>
        <taxon>Streptophyta</taxon>
        <taxon>Embryophyta</taxon>
        <taxon>Tracheophyta</taxon>
        <taxon>Spermatophyta</taxon>
        <taxon>Magnoliopsida</taxon>
        <taxon>Ranunculales</taxon>
        <taxon>Menispermaceae</taxon>
        <taxon>Menispermoideae</taxon>
        <taxon>Cissampelideae</taxon>
        <taxon>Stephania</taxon>
    </lineage>
</organism>
<dbReference type="AlphaFoldDB" id="A0AAP0F2L5"/>
<evidence type="ECO:0000313" key="1">
    <source>
        <dbReference type="EMBL" id="KAK9103556.1"/>
    </source>
</evidence>
<dbReference type="Proteomes" id="UP001417504">
    <property type="component" value="Unassembled WGS sequence"/>
</dbReference>
<keyword evidence="2" id="KW-1185">Reference proteome</keyword>
<reference evidence="1 2" key="1">
    <citation type="submission" date="2024-01" db="EMBL/GenBank/DDBJ databases">
        <title>Genome assemblies of Stephania.</title>
        <authorList>
            <person name="Yang L."/>
        </authorList>
    </citation>
    <scope>NUCLEOTIDE SEQUENCE [LARGE SCALE GENOMIC DNA]</scope>
    <source>
        <strain evidence="1">QJT</strain>
        <tissue evidence="1">Leaf</tissue>
    </source>
</reference>